<protein>
    <submittedName>
        <fullName evidence="2">Uncharacterized protein</fullName>
    </submittedName>
</protein>
<feature type="compositionally biased region" description="Basic and acidic residues" evidence="1">
    <location>
        <begin position="95"/>
        <end position="111"/>
    </location>
</feature>
<reference evidence="2" key="1">
    <citation type="submission" date="2020-11" db="EMBL/GenBank/DDBJ databases">
        <authorList>
            <person name="Tran Van P."/>
        </authorList>
    </citation>
    <scope>NUCLEOTIDE SEQUENCE</scope>
</reference>
<feature type="compositionally biased region" description="Basic and acidic residues" evidence="1">
    <location>
        <begin position="68"/>
        <end position="84"/>
    </location>
</feature>
<name>A0A7R9FVK7_TIMSH</name>
<feature type="region of interest" description="Disordered" evidence="1">
    <location>
        <begin position="774"/>
        <end position="796"/>
    </location>
</feature>
<organism evidence="2">
    <name type="scientific">Timema shepardi</name>
    <name type="common">Walking stick</name>
    <dbReference type="NCBI Taxonomy" id="629360"/>
    <lineage>
        <taxon>Eukaryota</taxon>
        <taxon>Metazoa</taxon>
        <taxon>Ecdysozoa</taxon>
        <taxon>Arthropoda</taxon>
        <taxon>Hexapoda</taxon>
        <taxon>Insecta</taxon>
        <taxon>Pterygota</taxon>
        <taxon>Neoptera</taxon>
        <taxon>Polyneoptera</taxon>
        <taxon>Phasmatodea</taxon>
        <taxon>Timematodea</taxon>
        <taxon>Timematoidea</taxon>
        <taxon>Timematidae</taxon>
        <taxon>Timema</taxon>
    </lineage>
</organism>
<feature type="compositionally biased region" description="Low complexity" evidence="1">
    <location>
        <begin position="783"/>
        <end position="796"/>
    </location>
</feature>
<feature type="compositionally biased region" description="Basic residues" evidence="1">
    <location>
        <begin position="85"/>
        <end position="94"/>
    </location>
</feature>
<feature type="region of interest" description="Disordered" evidence="1">
    <location>
        <begin position="46"/>
        <end position="149"/>
    </location>
</feature>
<feature type="region of interest" description="Disordered" evidence="1">
    <location>
        <begin position="333"/>
        <end position="352"/>
    </location>
</feature>
<dbReference type="AlphaFoldDB" id="A0A7R9FVK7"/>
<sequence>MQRIIYVQLYGNTSFENVDGIIITSLFTEALDHDLATSSVHLSEVSRVQKTAKKNDDKSTKYNSSLHSTDKEHRKHKTVEDENKRKKQKHKERSKSKEKTADERRREELERAGVLPPTGKTSKYRDGSSKQGTNNDISLPRPTAHSPKANDIREWLASGSKPDKSKTDNVWYKSDSLPAKDKVGDRWAYSGSHWVKNSNEKSSYQLSTQLPKGVTWTKTKTNDENKLSKETIRNRLIKPPKNEVTARMKDKSNTTNREENQNFMLSTIPTKMKGKHRLKHKLKHILASSQKYKADRPPPQFKTTSLDSAISYLSNTKPVVDYEDARRHGKLIYSKGLPGNGDRPKMSASVDEGRQHGTIVFSKDGTRNDNWPEMVNNHNNAIGRPVERWQQSLKTLKNKNWGRAPSPVKSDSAKGLETPTMTTFSEKVARKYPKNPVVTKNTFTWPRVADDAGQYVTYDQWPEFSLESLKHGNLLEHHKPWPVSPENQNSDPDTNRVTNFWPNLAMDLSPSYINDRATESKGWPNLNMGDGRSNHIDPAGDNKPWAKSLSMEDTRAVPSNPWPQETREKPMSALDSAIARHSSATAGAKDTNTTNRQWPHFTYHRVTSSPQMLAAAQRARHRNAYIAVSVVPPQGASKNKSQVIVTGGGPSEIKVNSTSGGQPQRAPLPDKMDELLAERRDPLEEELIDVAAGVKSDSNFQEIPWSHARHLDKIQLANAFVVLSSTAEDGEIEVRISEQLKSLSAMEEKLRYHWLEKERLHQILRDGGKSRSGFYRSVRDSSTPHPFTTTTPTILQ</sequence>
<dbReference type="EMBL" id="OC000341">
    <property type="protein sequence ID" value="CAD7256973.1"/>
    <property type="molecule type" value="Genomic_DNA"/>
</dbReference>
<gene>
    <name evidence="2" type="ORF">TSIB3V08_LOCUS1248</name>
</gene>
<proteinExistence type="predicted"/>
<accession>A0A7R9FVK7</accession>
<evidence type="ECO:0000313" key="2">
    <source>
        <dbReference type="EMBL" id="CAD7256973.1"/>
    </source>
</evidence>
<evidence type="ECO:0000256" key="1">
    <source>
        <dbReference type="SAM" id="MobiDB-lite"/>
    </source>
</evidence>